<accession>A0AB39ATA6</accession>
<dbReference type="RefSeq" id="WP_368485458.1">
    <property type="nucleotide sequence ID" value="NZ_CP162514.1"/>
</dbReference>
<dbReference type="EMBL" id="CP162514">
    <property type="protein sequence ID" value="XDH88694.1"/>
    <property type="molecule type" value="Genomic_DNA"/>
</dbReference>
<protein>
    <submittedName>
        <fullName evidence="1">Uncharacterized protein</fullName>
    </submittedName>
</protein>
<evidence type="ECO:0000313" key="1">
    <source>
        <dbReference type="EMBL" id="XDH88694.1"/>
    </source>
</evidence>
<reference evidence="1" key="1">
    <citation type="submission" date="2024-07" db="EMBL/GenBank/DDBJ databases">
        <authorList>
            <person name="Jiang Y."/>
            <person name="Qin Q."/>
        </authorList>
    </citation>
    <scope>NUCLEOTIDE SEQUENCE</scope>
    <source>
        <strain evidence="1">SD03</strain>
    </source>
</reference>
<proteinExistence type="predicted"/>
<gene>
    <name evidence="1" type="ORF">ABZP26_05760</name>
</gene>
<name>A0AB39ATA6_9GAMM</name>
<organism evidence="1">
    <name type="scientific">Pseudoalteromonas sp. SD03</name>
    <dbReference type="NCBI Taxonomy" id="3231719"/>
    <lineage>
        <taxon>Bacteria</taxon>
        <taxon>Pseudomonadati</taxon>
        <taxon>Pseudomonadota</taxon>
        <taxon>Gammaproteobacteria</taxon>
        <taxon>Alteromonadales</taxon>
        <taxon>Pseudoalteromonadaceae</taxon>
        <taxon>Pseudoalteromonas</taxon>
    </lineage>
</organism>
<sequence>MKIFFSIILVALIIYSHVYNFQQKILYISVDSFNLLPGSDESVIVSFGKNENDFHAFAIKKKDIKQGVELVSKSKDNPNFSVFADLEGEALVRSEQAETFAKVKILSVDKQNQRAVFLVEANLLNINTNELNKLDTTKVIVKGEPFLKLM</sequence>
<dbReference type="AlphaFoldDB" id="A0AB39ATA6"/>